<evidence type="ECO:0000313" key="7">
    <source>
        <dbReference type="RefSeq" id="XP_027200776.1"/>
    </source>
</evidence>
<dbReference type="Gene3D" id="3.30.160.20">
    <property type="match status" value="1"/>
</dbReference>
<feature type="region of interest" description="Disordered" evidence="2">
    <location>
        <begin position="386"/>
        <end position="427"/>
    </location>
</feature>
<feature type="region of interest" description="Disordered" evidence="2">
    <location>
        <begin position="1"/>
        <end position="25"/>
    </location>
</feature>
<evidence type="ECO:0000256" key="2">
    <source>
        <dbReference type="SAM" id="MobiDB-lite"/>
    </source>
</evidence>
<feature type="region of interest" description="Disordered" evidence="2">
    <location>
        <begin position="275"/>
        <end position="345"/>
    </location>
</feature>
<protein>
    <submittedName>
        <fullName evidence="5 6">Uncharacterized protein DDB_G0271670-like</fullName>
    </submittedName>
</protein>
<dbReference type="GO" id="GO:0003723">
    <property type="term" value="F:RNA binding"/>
    <property type="evidence" value="ECO:0007669"/>
    <property type="project" value="UniProtKB-UniRule"/>
</dbReference>
<dbReference type="OMA" id="HNHFSIY"/>
<dbReference type="SUPFAM" id="SSF54768">
    <property type="entry name" value="dsRNA-binding domain-like"/>
    <property type="match status" value="1"/>
</dbReference>
<feature type="compositionally biased region" description="Low complexity" evidence="2">
    <location>
        <begin position="296"/>
        <end position="336"/>
    </location>
</feature>
<organism evidence="4 5">
    <name type="scientific">Dermatophagoides pteronyssinus</name>
    <name type="common">European house dust mite</name>
    <dbReference type="NCBI Taxonomy" id="6956"/>
    <lineage>
        <taxon>Eukaryota</taxon>
        <taxon>Metazoa</taxon>
        <taxon>Ecdysozoa</taxon>
        <taxon>Arthropoda</taxon>
        <taxon>Chelicerata</taxon>
        <taxon>Arachnida</taxon>
        <taxon>Acari</taxon>
        <taxon>Acariformes</taxon>
        <taxon>Sarcoptiformes</taxon>
        <taxon>Astigmata</taxon>
        <taxon>Psoroptidia</taxon>
        <taxon>Analgoidea</taxon>
        <taxon>Pyroglyphidae</taxon>
        <taxon>Dermatophagoidinae</taxon>
        <taxon>Dermatophagoides</taxon>
    </lineage>
</organism>
<dbReference type="AlphaFoldDB" id="A0A6P6Y5U4"/>
<evidence type="ECO:0000313" key="5">
    <source>
        <dbReference type="RefSeq" id="XP_027200773.1"/>
    </source>
</evidence>
<evidence type="ECO:0000256" key="1">
    <source>
        <dbReference type="PROSITE-ProRule" id="PRU00266"/>
    </source>
</evidence>
<dbReference type="OrthoDB" id="6514347at2759"/>
<dbReference type="Pfam" id="PF00035">
    <property type="entry name" value="dsrm"/>
    <property type="match status" value="1"/>
</dbReference>
<accession>A0A6P6Y5U4</accession>
<evidence type="ECO:0000313" key="4">
    <source>
        <dbReference type="Proteomes" id="UP000515146"/>
    </source>
</evidence>
<feature type="compositionally biased region" description="Polar residues" evidence="2">
    <location>
        <begin position="14"/>
        <end position="25"/>
    </location>
</feature>
<feature type="region of interest" description="Disordered" evidence="2">
    <location>
        <begin position="150"/>
        <end position="169"/>
    </location>
</feature>
<gene>
    <name evidence="5 6 7" type="primary">LOC113794830</name>
</gene>
<reference evidence="5 6" key="1">
    <citation type="submission" date="2025-04" db="UniProtKB">
        <authorList>
            <consortium name="RefSeq"/>
        </authorList>
    </citation>
    <scope>IDENTIFICATION</scope>
    <source>
        <strain evidence="5 6">Airmid</strain>
    </source>
</reference>
<dbReference type="SMART" id="SM00358">
    <property type="entry name" value="DSRM"/>
    <property type="match status" value="1"/>
</dbReference>
<keyword evidence="1" id="KW-0694">RNA-binding</keyword>
<feature type="compositionally biased region" description="Low complexity" evidence="2">
    <location>
        <begin position="1"/>
        <end position="13"/>
    </location>
</feature>
<dbReference type="RefSeq" id="XP_027200775.1">
    <property type="nucleotide sequence ID" value="XM_027344974.1"/>
</dbReference>
<name>A0A6P6Y5U4_DERPT</name>
<dbReference type="InterPro" id="IPR014720">
    <property type="entry name" value="dsRBD_dom"/>
</dbReference>
<dbReference type="KEGG" id="dpte:113794830"/>
<dbReference type="RefSeq" id="XP_027200776.1">
    <property type="nucleotide sequence ID" value="XM_027344975.1"/>
</dbReference>
<feature type="compositionally biased region" description="Basic and acidic residues" evidence="2">
    <location>
        <begin position="189"/>
        <end position="201"/>
    </location>
</feature>
<feature type="compositionally biased region" description="Polar residues" evidence="2">
    <location>
        <begin position="218"/>
        <end position="239"/>
    </location>
</feature>
<proteinExistence type="predicted"/>
<dbReference type="Proteomes" id="UP000515146">
    <property type="component" value="Unplaced"/>
</dbReference>
<dbReference type="CDD" id="cd10845">
    <property type="entry name" value="DSRM_RNAse_III_family"/>
    <property type="match status" value="1"/>
</dbReference>
<evidence type="ECO:0000259" key="3">
    <source>
        <dbReference type="PROSITE" id="PS50137"/>
    </source>
</evidence>
<keyword evidence="4" id="KW-1185">Reference proteome</keyword>
<feature type="compositionally biased region" description="Low complexity" evidence="2">
    <location>
        <begin position="240"/>
        <end position="250"/>
    </location>
</feature>
<evidence type="ECO:0000313" key="6">
    <source>
        <dbReference type="RefSeq" id="XP_027200775.1"/>
    </source>
</evidence>
<feature type="domain" description="DRBM" evidence="3">
    <location>
        <begin position="27"/>
        <end position="96"/>
    </location>
</feature>
<sequence>MPASTLSTSSATLPQHSSTMSTTVVSRPKQVIKEYCRQKHLKGPVYYLTHEEKVDLQKHYTVQLLIDDMLLAKGIGLSRRNAEFKAALEAIRLFHENDPSILELINQTNNDRSFGSLRRRRPSRNDHLSMNRSFSVDYISKANRVDSFTSMANGHYDPNDGRQSITPSIDGIDSITLKSHSLSSSNNVSDDKSKDNLHHQQQEISSDEGVWTAEESECSNSSRPSPKLNNHPKQTSKLLNNNNNNDNNTKRSFSFFPSSFLLLNSLRDFSRRSFRRSKSNNNNSDGRKFEIDSEPSSSASSSTTTSSSSSVTSRPTSSSSSSSSSSTTFSSNSSSSLNNNHHHPEDQQTISLINDDAAIHHHHNHHHSTINHYQSSNIMAESIIEEDEEQEQQEQQQQSIDGNDQKELSSSSSKKHNEMSNGNINGNGSIIRSYSSSLLLSSYHQQQQQGNCQHNHFSLYGPILCNSTDNCSIIDSHRGTTIESSPSAILLKYCIRMYLPLPYYDIHFDNRKFWVTCRVIMSNDQCQVGTNSNTNYNNGRKRRHPIPDKYIDHQFTAKGYGEILRTARNSAAKLIIDKLTAVGLFHQE</sequence>
<feature type="region of interest" description="Disordered" evidence="2">
    <location>
        <begin position="180"/>
        <end position="250"/>
    </location>
</feature>
<dbReference type="PROSITE" id="PS50137">
    <property type="entry name" value="DS_RBD"/>
    <property type="match status" value="1"/>
</dbReference>
<dbReference type="RefSeq" id="XP_027200773.1">
    <property type="nucleotide sequence ID" value="XM_027344972.1"/>
</dbReference>